<dbReference type="EMBL" id="MU393504">
    <property type="protein sequence ID" value="KAI4863438.1"/>
    <property type="molecule type" value="Genomic_DNA"/>
</dbReference>
<dbReference type="Proteomes" id="UP001497700">
    <property type="component" value="Unassembled WGS sequence"/>
</dbReference>
<keyword evidence="2" id="KW-1185">Reference proteome</keyword>
<gene>
    <name evidence="1" type="ORF">F4820DRAFT_374006</name>
</gene>
<accession>A0ACB9YVR4</accession>
<protein>
    <submittedName>
        <fullName evidence="1">Uncharacterized protein</fullName>
    </submittedName>
</protein>
<comment type="caution">
    <text evidence="1">The sequence shown here is derived from an EMBL/GenBank/DDBJ whole genome shotgun (WGS) entry which is preliminary data.</text>
</comment>
<organism evidence="1 2">
    <name type="scientific">Hypoxylon rubiginosum</name>
    <dbReference type="NCBI Taxonomy" id="110542"/>
    <lineage>
        <taxon>Eukaryota</taxon>
        <taxon>Fungi</taxon>
        <taxon>Dikarya</taxon>
        <taxon>Ascomycota</taxon>
        <taxon>Pezizomycotina</taxon>
        <taxon>Sordariomycetes</taxon>
        <taxon>Xylariomycetidae</taxon>
        <taxon>Xylariales</taxon>
        <taxon>Hypoxylaceae</taxon>
        <taxon>Hypoxylon</taxon>
    </lineage>
</organism>
<evidence type="ECO:0000313" key="2">
    <source>
        <dbReference type="Proteomes" id="UP001497700"/>
    </source>
</evidence>
<evidence type="ECO:0000313" key="1">
    <source>
        <dbReference type="EMBL" id="KAI4863438.1"/>
    </source>
</evidence>
<sequence>MLNLLQLLLAACLLVIAQDNRPPDPNNHFIYPPLPGPQFSNDPTVFESNLNFIIGKKQNQPFKWESNMTNMSILLIQEGNPESIQQHELTECIPGSDNYFYWDGNIGSIDLKNGSQAFLGAYNCSNPTTPIFFSHYINLIEAPPISKPSSISTARTSSFSFSFSTSMATTATSPSIVTPTSTASPSNGPSNAAAIGGGIGGGLGGALLLIAIVFAFWKYRSKQGRDRQQQPGWANNQDYNTMAQNYSPNLYKSPPPTEIDSQPQAEYLSNIRCGTNPERRLYEVE</sequence>
<reference evidence="1 2" key="1">
    <citation type="journal article" date="2022" name="New Phytol.">
        <title>Ecological generalism drives hyperdiversity of secondary metabolite gene clusters in xylarialean endophytes.</title>
        <authorList>
            <person name="Franco M.E.E."/>
            <person name="Wisecaver J.H."/>
            <person name="Arnold A.E."/>
            <person name="Ju Y.M."/>
            <person name="Slot J.C."/>
            <person name="Ahrendt S."/>
            <person name="Moore L.P."/>
            <person name="Eastman K.E."/>
            <person name="Scott K."/>
            <person name="Konkel Z."/>
            <person name="Mondo S.J."/>
            <person name="Kuo A."/>
            <person name="Hayes R.D."/>
            <person name="Haridas S."/>
            <person name="Andreopoulos B."/>
            <person name="Riley R."/>
            <person name="LaButti K."/>
            <person name="Pangilinan J."/>
            <person name="Lipzen A."/>
            <person name="Amirebrahimi M."/>
            <person name="Yan J."/>
            <person name="Adam C."/>
            <person name="Keymanesh K."/>
            <person name="Ng V."/>
            <person name="Louie K."/>
            <person name="Northen T."/>
            <person name="Drula E."/>
            <person name="Henrissat B."/>
            <person name="Hsieh H.M."/>
            <person name="Youens-Clark K."/>
            <person name="Lutzoni F."/>
            <person name="Miadlikowska J."/>
            <person name="Eastwood D.C."/>
            <person name="Hamelin R.C."/>
            <person name="Grigoriev I.V."/>
            <person name="U'Ren J.M."/>
        </authorList>
    </citation>
    <scope>NUCLEOTIDE SEQUENCE [LARGE SCALE GENOMIC DNA]</scope>
    <source>
        <strain evidence="1 2">CBS 119005</strain>
    </source>
</reference>
<proteinExistence type="predicted"/>
<name>A0ACB9YVR4_9PEZI</name>